<reference evidence="1 2" key="1">
    <citation type="journal article" date="2016" name="Proc. Natl. Acad. Sci. U.S.A.">
        <title>Lipid metabolic changes in an early divergent fungus govern the establishment of a mutualistic symbiosis with endobacteria.</title>
        <authorList>
            <person name="Lastovetsky O.A."/>
            <person name="Gaspar M.L."/>
            <person name="Mondo S.J."/>
            <person name="LaButti K.M."/>
            <person name="Sandor L."/>
            <person name="Grigoriev I.V."/>
            <person name="Henry S.A."/>
            <person name="Pawlowska T.E."/>
        </authorList>
    </citation>
    <scope>NUCLEOTIDE SEQUENCE [LARGE SCALE GENOMIC DNA]</scope>
    <source>
        <strain evidence="1 2">ATCC 52813</strain>
    </source>
</reference>
<dbReference type="RefSeq" id="XP_023461185.1">
    <property type="nucleotide sequence ID" value="XM_023609812.1"/>
</dbReference>
<dbReference type="AlphaFoldDB" id="A0A2G4SFD8"/>
<evidence type="ECO:0000313" key="2">
    <source>
        <dbReference type="Proteomes" id="UP000242254"/>
    </source>
</evidence>
<protein>
    <submittedName>
        <fullName evidence="1">Uncharacterized protein</fullName>
    </submittedName>
</protein>
<dbReference type="GeneID" id="35440802"/>
<evidence type="ECO:0000313" key="1">
    <source>
        <dbReference type="EMBL" id="PHZ07477.1"/>
    </source>
</evidence>
<gene>
    <name evidence="1" type="ORF">RHIMIDRAFT_242584</name>
</gene>
<name>A0A2G4SFD8_RHIZD</name>
<proteinExistence type="predicted"/>
<dbReference type="EMBL" id="KZ303875">
    <property type="protein sequence ID" value="PHZ07477.1"/>
    <property type="molecule type" value="Genomic_DNA"/>
</dbReference>
<dbReference type="STRING" id="1340429.A0A2G4SFD8"/>
<keyword evidence="2" id="KW-1185">Reference proteome</keyword>
<accession>A0A2G4SFD8</accession>
<organism evidence="1 2">
    <name type="scientific">Rhizopus microsporus ATCC 52813</name>
    <dbReference type="NCBI Taxonomy" id="1340429"/>
    <lineage>
        <taxon>Eukaryota</taxon>
        <taxon>Fungi</taxon>
        <taxon>Fungi incertae sedis</taxon>
        <taxon>Mucoromycota</taxon>
        <taxon>Mucoromycotina</taxon>
        <taxon>Mucoromycetes</taxon>
        <taxon>Mucorales</taxon>
        <taxon>Mucorineae</taxon>
        <taxon>Rhizopodaceae</taxon>
        <taxon>Rhizopus</taxon>
    </lineage>
</organism>
<sequence length="107" mass="12455">MYPNVKLSLMSDDRSKKLVLGTKTMDVLIKPSIRIDHNEKSVIGPSSSNGFLPSRETRLFIERTKINSRQVLFYPFDEFAQPHQLRSKFDKLSTYLCYRFSSKYTNG</sequence>
<dbReference type="Proteomes" id="UP000242254">
    <property type="component" value="Unassembled WGS sequence"/>
</dbReference>